<comment type="caution">
    <text evidence="2">The sequence shown here is derived from an EMBL/GenBank/DDBJ whole genome shotgun (WGS) entry which is preliminary data.</text>
</comment>
<evidence type="ECO:0000256" key="1">
    <source>
        <dbReference type="SAM" id="Phobius"/>
    </source>
</evidence>
<accession>A0A4R1N4W7</accession>
<evidence type="ECO:0000313" key="2">
    <source>
        <dbReference type="EMBL" id="TCL02123.1"/>
    </source>
</evidence>
<name>A0A4R1N4W7_9GAMM</name>
<sequence>MNILTLQILLTISTLGYSAIPAIFDTNDTHMTNPRWVPHARFHVVWQVASYVGFALIALFFIWAPSDEARLHLWFATAMSIAAYGGFFFAVLSRAFYDGANYDENGVVPYRPPFIGKWLAFEVNITLFSAAVLILTLAVIGLLLPENAQGAAINAVWIVMAILFFILLSILIVFVGAFILGRKHPQDQHNLYQVQKK</sequence>
<keyword evidence="1" id="KW-0472">Membrane</keyword>
<proteinExistence type="predicted"/>
<feature type="transmembrane region" description="Helical" evidence="1">
    <location>
        <begin position="42"/>
        <end position="64"/>
    </location>
</feature>
<dbReference type="Pfam" id="PF20345">
    <property type="entry name" value="DUF6640"/>
    <property type="match status" value="1"/>
</dbReference>
<dbReference type="RefSeq" id="WP_132921099.1">
    <property type="nucleotide sequence ID" value="NZ_SJOI01000001.1"/>
</dbReference>
<evidence type="ECO:0000313" key="3">
    <source>
        <dbReference type="Proteomes" id="UP000294555"/>
    </source>
</evidence>
<keyword evidence="3" id="KW-1185">Reference proteome</keyword>
<organism evidence="2 3">
    <name type="scientific">Sodalis ligni</name>
    <dbReference type="NCBI Taxonomy" id="2697027"/>
    <lineage>
        <taxon>Bacteria</taxon>
        <taxon>Pseudomonadati</taxon>
        <taxon>Pseudomonadota</taxon>
        <taxon>Gammaproteobacteria</taxon>
        <taxon>Enterobacterales</taxon>
        <taxon>Bruguierivoracaceae</taxon>
        <taxon>Sodalis</taxon>
    </lineage>
</organism>
<keyword evidence="1" id="KW-0812">Transmembrane</keyword>
<dbReference type="Proteomes" id="UP000294555">
    <property type="component" value="Unassembled WGS sequence"/>
</dbReference>
<reference evidence="2 3" key="1">
    <citation type="submission" date="2019-02" db="EMBL/GenBank/DDBJ databases">
        <title>Investigation of anaerobic lignin degradation for improved lignocellulosic biofuels.</title>
        <authorList>
            <person name="Deangelis K."/>
        </authorList>
    </citation>
    <scope>NUCLEOTIDE SEQUENCE [LARGE SCALE GENOMIC DNA]</scope>
    <source>
        <strain evidence="2 3">159R</strain>
    </source>
</reference>
<gene>
    <name evidence="2" type="ORF">EZJ58_0117</name>
</gene>
<dbReference type="InterPro" id="IPR046580">
    <property type="entry name" value="DUF6640"/>
</dbReference>
<feature type="transmembrane region" description="Helical" evidence="1">
    <location>
        <begin position="156"/>
        <end position="180"/>
    </location>
</feature>
<dbReference type="AlphaFoldDB" id="A0A4R1N4W7"/>
<feature type="transmembrane region" description="Helical" evidence="1">
    <location>
        <begin position="117"/>
        <end position="144"/>
    </location>
</feature>
<keyword evidence="1" id="KW-1133">Transmembrane helix</keyword>
<feature type="transmembrane region" description="Helical" evidence="1">
    <location>
        <begin position="71"/>
        <end position="97"/>
    </location>
</feature>
<dbReference type="EMBL" id="SJOI01000001">
    <property type="protein sequence ID" value="TCL02123.1"/>
    <property type="molecule type" value="Genomic_DNA"/>
</dbReference>
<dbReference type="OrthoDB" id="122427at2"/>
<protein>
    <submittedName>
        <fullName evidence="2">Uncharacterized protein</fullName>
    </submittedName>
</protein>